<reference evidence="1 2" key="2">
    <citation type="journal article" date="2018" name="Nature">
        <title>Mutant phenotypes for thousands of bacterial genes of unknown function.</title>
        <authorList>
            <person name="Price M.N."/>
            <person name="Wetmore K.M."/>
            <person name="Waters R.J."/>
            <person name="Callaghan M."/>
            <person name="Ray J."/>
            <person name="Liu H."/>
            <person name="Kuehl J.V."/>
            <person name="Melnyk R.A."/>
            <person name="Lamson J.S."/>
            <person name="Suh Y."/>
            <person name="Carlson H.K."/>
            <person name="Esquivel Z."/>
            <person name="Sadeeshkumar H."/>
            <person name="Chakraborty R."/>
            <person name="Zane G.M."/>
            <person name="Rubin B.E."/>
            <person name="Wall J.D."/>
            <person name="Visel A."/>
            <person name="Bristow J."/>
            <person name="Blow M.J."/>
            <person name="Arkin A.P."/>
            <person name="Deutschbauer A.M."/>
        </authorList>
    </citation>
    <scope>NUCLEOTIDE SEQUENCE [LARGE SCALE GENOMIC DNA]</scope>
    <source>
        <strain evidence="1 2">FW300-N2C3</strain>
    </source>
</reference>
<reference evidence="2" key="1">
    <citation type="submission" date="2015-09" db="EMBL/GenBank/DDBJ databases">
        <title>Whole genome sequence of Pseudomonas fluorescens FW300-N2C3.</title>
        <authorList>
            <person name="Ray J."/>
            <person name="Melnyk R."/>
            <person name="Deutschbauer A."/>
        </authorList>
    </citation>
    <scope>NUCLEOTIDE SEQUENCE [LARGE SCALE GENOMIC DNA]</scope>
    <source>
        <strain evidence="2">FW300-N2C3</strain>
    </source>
</reference>
<dbReference type="AlphaFoldDB" id="A0A0N9WT82"/>
<sequence>MALDDTLPAMFREDLHRYQMQNTSATGTLTQALTQLSLESNGASPEAASWGSYLLSAMGGLLFGKTGAKVTSIEFVPKKTRNSAGQIEVNMTSSDAIKMLESNGYKKNLYQDGTITVMTNGDKIYRFYPRSTSTGQPTASLNIEGIKNPVTKIRFIGE</sequence>
<dbReference type="Proteomes" id="UP000059425">
    <property type="component" value="Chromosome"/>
</dbReference>
<protein>
    <submittedName>
        <fullName evidence="1">Uncharacterized protein</fullName>
    </submittedName>
</protein>
<proteinExistence type="predicted"/>
<dbReference type="RefSeq" id="WP_060738703.1">
    <property type="nucleotide sequence ID" value="NZ_CP012831.1"/>
</dbReference>
<gene>
    <name evidence="1" type="ORF">AO356_04175</name>
</gene>
<dbReference type="OrthoDB" id="7033170at2"/>
<name>A0A0N9WT82_PSEFL</name>
<evidence type="ECO:0000313" key="2">
    <source>
        <dbReference type="Proteomes" id="UP000059425"/>
    </source>
</evidence>
<evidence type="ECO:0000313" key="1">
    <source>
        <dbReference type="EMBL" id="ALI06014.1"/>
    </source>
</evidence>
<accession>A0A0N9WT82</accession>
<organism evidence="1 2">
    <name type="scientific">Pseudomonas fluorescens</name>
    <dbReference type="NCBI Taxonomy" id="294"/>
    <lineage>
        <taxon>Bacteria</taxon>
        <taxon>Pseudomonadati</taxon>
        <taxon>Pseudomonadota</taxon>
        <taxon>Gammaproteobacteria</taxon>
        <taxon>Pseudomonadales</taxon>
        <taxon>Pseudomonadaceae</taxon>
        <taxon>Pseudomonas</taxon>
    </lineage>
</organism>
<dbReference type="EMBL" id="CP012831">
    <property type="protein sequence ID" value="ALI06014.1"/>
    <property type="molecule type" value="Genomic_DNA"/>
</dbReference>